<organism evidence="1 2">
    <name type="scientific">Amphritea japonica ATCC BAA-1530</name>
    <dbReference type="NCBI Taxonomy" id="1278309"/>
    <lineage>
        <taxon>Bacteria</taxon>
        <taxon>Pseudomonadati</taxon>
        <taxon>Pseudomonadota</taxon>
        <taxon>Gammaproteobacteria</taxon>
        <taxon>Oceanospirillales</taxon>
        <taxon>Oceanospirillaceae</taxon>
        <taxon>Amphritea</taxon>
    </lineage>
</organism>
<name>A0A7R6SRA7_9GAMM</name>
<accession>A0A7R6SRA7</accession>
<dbReference type="RefSeq" id="WP_201356400.1">
    <property type="nucleotide sequence ID" value="NZ_AP014545.1"/>
</dbReference>
<reference evidence="1 2" key="1">
    <citation type="journal article" date="2008" name="Int. J. Syst. Evol. Microbiol.">
        <title>Amphritea japonica sp. nov. and Amphritea balenae sp. nov., isolated from the sediment adjacent to sperm whale carcasses off Kagoshima, Japan.</title>
        <authorList>
            <person name="Miyazaki M."/>
            <person name="Nogi Y."/>
            <person name="Fujiwara Y."/>
            <person name="Kawato M."/>
            <person name="Nagahama T."/>
            <person name="Kubokawa K."/>
            <person name="Horikoshi K."/>
        </authorList>
    </citation>
    <scope>NUCLEOTIDE SEQUENCE [LARGE SCALE GENOMIC DNA]</scope>
    <source>
        <strain evidence="1 2">ATCC BAA-1530</strain>
    </source>
</reference>
<dbReference type="AlphaFoldDB" id="A0A7R6SRA7"/>
<sequence>MVHTNGLRKINPELPFRLFVSIWGGQELSQKWRGVDSYAKALQAASDDPRAIINYTVNAQNIEDIHTVVRDCAELGLTITFQVYSPTSDYNSYLSEGLSTNHKFIRSDNPEGNLVMTHSDDKRAADVICEAIDEYPDTVIFTKALTRWTFNRPGVFFDTVISDNGPTECLAANDPNHRHIEYSGQQETKKHVAMAQ</sequence>
<dbReference type="KEGG" id="ajp:AMJAP_0341"/>
<protein>
    <submittedName>
        <fullName evidence="1">Uncharacterized protein</fullName>
    </submittedName>
</protein>
<evidence type="ECO:0000313" key="1">
    <source>
        <dbReference type="EMBL" id="BBB24940.1"/>
    </source>
</evidence>
<gene>
    <name evidence="1" type="ORF">AMJAP_0341</name>
</gene>
<proteinExistence type="predicted"/>
<evidence type="ECO:0000313" key="2">
    <source>
        <dbReference type="Proteomes" id="UP000595663"/>
    </source>
</evidence>
<dbReference type="Gene3D" id="3.20.20.70">
    <property type="entry name" value="Aldolase class I"/>
    <property type="match status" value="1"/>
</dbReference>
<dbReference type="InterPro" id="IPR013785">
    <property type="entry name" value="Aldolase_TIM"/>
</dbReference>
<dbReference type="Proteomes" id="UP000595663">
    <property type="component" value="Chromosome"/>
</dbReference>
<dbReference type="EMBL" id="AP014545">
    <property type="protein sequence ID" value="BBB24940.1"/>
    <property type="molecule type" value="Genomic_DNA"/>
</dbReference>
<keyword evidence="2" id="KW-1185">Reference proteome</keyword>